<dbReference type="GeneID" id="18907812"/>
<dbReference type="AlphaFoldDB" id="K5X774"/>
<sequence length="534" mass="58036">MSNSAAWFVYAEQLVGRGYGLPLWHPEPIRYGKEPREVEIGDVGYVSEGRFIRLFNAMRPKGDTLNACGMPKGFEVLKANEENLFSDPMHVDPGPICTTTTTFRKLGAGISDSAQLAGASYTFNCHSSRGAIAILGSFGHQEWYESNSEFWDYTAKYHSSWYDFAKGKGLLIPPEAIVLVSGWLKTTEWAVAAVSNYGKAHDFSFTASAGSYASANFDISGGKEVQMSIEKRSGPAFRDEDQPATADPPQDHLTELDPPEATPDPPDATLDPPKNSPAQRPEQPCNQSTFLRYYKFKTGPLGLRREVDVIPDANDMIGPGDEHHRRRQPPGSGGGGSSQGSFSRFRSFFGGPRSGTSPSDSSGPRSDEPPRGTSVGSEMAPQTSQRTAGRDRSADNKYFNVGEEPPSASRVLIPDPLDDLLDLMLECCPGATAAVACHEEFYSIFPPEKYPEGVRRADLQEKLSQGLDVQLNKDGVAFISKGGNPDLAPQEVNTYEDIAIRTRATSDISAHAVPETVSVAADAEHTPDNDSDRK</sequence>
<feature type="region of interest" description="Disordered" evidence="1">
    <location>
        <begin position="312"/>
        <end position="409"/>
    </location>
</feature>
<organism evidence="2 3">
    <name type="scientific">Phanerochaete carnosa (strain HHB-10118-sp)</name>
    <name type="common">White-rot fungus</name>
    <name type="synonym">Peniophora carnosa</name>
    <dbReference type="NCBI Taxonomy" id="650164"/>
    <lineage>
        <taxon>Eukaryota</taxon>
        <taxon>Fungi</taxon>
        <taxon>Dikarya</taxon>
        <taxon>Basidiomycota</taxon>
        <taxon>Agaricomycotina</taxon>
        <taxon>Agaricomycetes</taxon>
        <taxon>Polyporales</taxon>
        <taxon>Phanerochaetaceae</taxon>
        <taxon>Phanerochaete</taxon>
    </lineage>
</organism>
<feature type="compositionally biased region" description="Polar residues" evidence="1">
    <location>
        <begin position="374"/>
        <end position="387"/>
    </location>
</feature>
<dbReference type="KEGG" id="pco:PHACADRAFT_117831"/>
<name>K5X774_PHACS</name>
<evidence type="ECO:0000313" key="3">
    <source>
        <dbReference type="Proteomes" id="UP000008370"/>
    </source>
</evidence>
<dbReference type="RefSeq" id="XP_007394020.1">
    <property type="nucleotide sequence ID" value="XM_007393958.1"/>
</dbReference>
<dbReference type="InParanoid" id="K5X774"/>
<feature type="region of interest" description="Disordered" evidence="1">
    <location>
        <begin position="233"/>
        <end position="290"/>
    </location>
</feature>
<reference evidence="2 3" key="1">
    <citation type="journal article" date="2012" name="BMC Genomics">
        <title>Comparative genomics of the white-rot fungi, Phanerochaete carnosa and P. chrysosporium, to elucidate the genetic basis of the distinct wood types they colonize.</title>
        <authorList>
            <person name="Suzuki H."/>
            <person name="MacDonald J."/>
            <person name="Syed K."/>
            <person name="Salamov A."/>
            <person name="Hori C."/>
            <person name="Aerts A."/>
            <person name="Henrissat B."/>
            <person name="Wiebenga A."/>
            <person name="vanKuyk P.A."/>
            <person name="Barry K."/>
            <person name="Lindquist E."/>
            <person name="LaButti K."/>
            <person name="Lapidus A."/>
            <person name="Lucas S."/>
            <person name="Coutinho P."/>
            <person name="Gong Y."/>
            <person name="Samejima M."/>
            <person name="Mahadevan R."/>
            <person name="Abou-Zaid M."/>
            <person name="de Vries R.P."/>
            <person name="Igarashi K."/>
            <person name="Yadav J.S."/>
            <person name="Grigoriev I.V."/>
            <person name="Master E.R."/>
        </authorList>
    </citation>
    <scope>NUCLEOTIDE SEQUENCE [LARGE SCALE GENOMIC DNA]</scope>
    <source>
        <strain evidence="2 3">HHB-10118-sp</strain>
    </source>
</reference>
<dbReference type="Proteomes" id="UP000008370">
    <property type="component" value="Unassembled WGS sequence"/>
</dbReference>
<dbReference type="HOGENOM" id="CLU_025215_0_0_1"/>
<keyword evidence="3" id="KW-1185">Reference proteome</keyword>
<feature type="compositionally biased region" description="Low complexity" evidence="1">
    <location>
        <begin position="339"/>
        <end position="359"/>
    </location>
</feature>
<feature type="compositionally biased region" description="Basic and acidic residues" evidence="1">
    <location>
        <begin position="522"/>
        <end position="534"/>
    </location>
</feature>
<proteinExistence type="predicted"/>
<dbReference type="EMBL" id="JH930470">
    <property type="protein sequence ID" value="EKM58722.1"/>
    <property type="molecule type" value="Genomic_DNA"/>
</dbReference>
<evidence type="ECO:0000313" key="2">
    <source>
        <dbReference type="EMBL" id="EKM58722.1"/>
    </source>
</evidence>
<feature type="region of interest" description="Disordered" evidence="1">
    <location>
        <begin position="514"/>
        <end position="534"/>
    </location>
</feature>
<accession>K5X774</accession>
<gene>
    <name evidence="2" type="ORF">PHACADRAFT_117831</name>
</gene>
<protein>
    <submittedName>
        <fullName evidence="2">Uncharacterized protein</fullName>
    </submittedName>
</protein>
<dbReference type="OrthoDB" id="3222453at2759"/>
<evidence type="ECO:0000256" key="1">
    <source>
        <dbReference type="SAM" id="MobiDB-lite"/>
    </source>
</evidence>